<accession>A0A6A6EH46</accession>
<dbReference type="AlphaFoldDB" id="A0A6A6EH46"/>
<dbReference type="SUPFAM" id="SSF54909">
    <property type="entry name" value="Dimeric alpha+beta barrel"/>
    <property type="match status" value="1"/>
</dbReference>
<evidence type="ECO:0000313" key="1">
    <source>
        <dbReference type="EMBL" id="KAF2189440.1"/>
    </source>
</evidence>
<gene>
    <name evidence="1" type="ORF">K469DRAFT_700627</name>
</gene>
<dbReference type="Gene3D" id="3.30.70.100">
    <property type="match status" value="1"/>
</dbReference>
<sequence length="140" mass="15684">MTSTLIDYTKLSSISTTFDPSKPIYMLNLLRYRPTATYLAEHSALAGEPCTGREAYFNRYRPALAPLMPPNAAPIFIGAAIAGIVSPHAEKWDVVAIVRYESLEGFKKMCESEEYKKTAMPHRLAALQDWRLILCDKLDG</sequence>
<dbReference type="Proteomes" id="UP000800200">
    <property type="component" value="Unassembled WGS sequence"/>
</dbReference>
<proteinExistence type="predicted"/>
<evidence type="ECO:0000313" key="2">
    <source>
        <dbReference type="Proteomes" id="UP000800200"/>
    </source>
</evidence>
<protein>
    <recommendedName>
        <fullName evidence="3">DUF1330 domain-containing protein</fullName>
    </recommendedName>
</protein>
<dbReference type="EMBL" id="ML994620">
    <property type="protein sequence ID" value="KAF2189440.1"/>
    <property type="molecule type" value="Genomic_DNA"/>
</dbReference>
<name>A0A6A6EH46_9PEZI</name>
<evidence type="ECO:0008006" key="3">
    <source>
        <dbReference type="Google" id="ProtNLM"/>
    </source>
</evidence>
<dbReference type="InterPro" id="IPR011008">
    <property type="entry name" value="Dimeric_a/b-barrel"/>
</dbReference>
<dbReference type="OrthoDB" id="3500395at2759"/>
<reference evidence="1" key="1">
    <citation type="journal article" date="2020" name="Stud. Mycol.">
        <title>101 Dothideomycetes genomes: a test case for predicting lifestyles and emergence of pathogens.</title>
        <authorList>
            <person name="Haridas S."/>
            <person name="Albert R."/>
            <person name="Binder M."/>
            <person name="Bloem J."/>
            <person name="Labutti K."/>
            <person name="Salamov A."/>
            <person name="Andreopoulos B."/>
            <person name="Baker S."/>
            <person name="Barry K."/>
            <person name="Bills G."/>
            <person name="Bluhm B."/>
            <person name="Cannon C."/>
            <person name="Castanera R."/>
            <person name="Culley D."/>
            <person name="Daum C."/>
            <person name="Ezra D."/>
            <person name="Gonzalez J."/>
            <person name="Henrissat B."/>
            <person name="Kuo A."/>
            <person name="Liang C."/>
            <person name="Lipzen A."/>
            <person name="Lutzoni F."/>
            <person name="Magnuson J."/>
            <person name="Mondo S."/>
            <person name="Nolan M."/>
            <person name="Ohm R."/>
            <person name="Pangilinan J."/>
            <person name="Park H.-J."/>
            <person name="Ramirez L."/>
            <person name="Alfaro M."/>
            <person name="Sun H."/>
            <person name="Tritt A."/>
            <person name="Yoshinaga Y."/>
            <person name="Zwiers L.-H."/>
            <person name="Turgeon B."/>
            <person name="Goodwin S."/>
            <person name="Spatafora J."/>
            <person name="Crous P."/>
            <person name="Grigoriev I."/>
        </authorList>
    </citation>
    <scope>NUCLEOTIDE SEQUENCE</scope>
    <source>
        <strain evidence="1">CBS 207.26</strain>
    </source>
</reference>
<organism evidence="1 2">
    <name type="scientific">Zopfia rhizophila CBS 207.26</name>
    <dbReference type="NCBI Taxonomy" id="1314779"/>
    <lineage>
        <taxon>Eukaryota</taxon>
        <taxon>Fungi</taxon>
        <taxon>Dikarya</taxon>
        <taxon>Ascomycota</taxon>
        <taxon>Pezizomycotina</taxon>
        <taxon>Dothideomycetes</taxon>
        <taxon>Dothideomycetes incertae sedis</taxon>
        <taxon>Zopfiaceae</taxon>
        <taxon>Zopfia</taxon>
    </lineage>
</organism>
<keyword evidence="2" id="KW-1185">Reference proteome</keyword>
<dbReference type="PANTHER" id="PTHR40257">
    <property type="match status" value="1"/>
</dbReference>
<dbReference type="PANTHER" id="PTHR40257:SF1">
    <property type="entry name" value="DUF1330 DOMAIN-CONTAINING PROTEIN"/>
    <property type="match status" value="1"/>
</dbReference>